<dbReference type="EMBL" id="LLXI01000811">
    <property type="protein sequence ID" value="PKY50009.1"/>
    <property type="molecule type" value="Genomic_DNA"/>
</dbReference>
<keyword evidence="2" id="KW-1185">Reference proteome</keyword>
<accession>A0A2I1GTN6</accession>
<reference evidence="1 2" key="1">
    <citation type="submission" date="2015-10" db="EMBL/GenBank/DDBJ databases">
        <title>Genome analyses suggest a sexual origin of heterokaryosis in a supposedly ancient asexual fungus.</title>
        <authorList>
            <person name="Ropars J."/>
            <person name="Sedzielewska K."/>
            <person name="Noel J."/>
            <person name="Charron P."/>
            <person name="Farinelli L."/>
            <person name="Marton T."/>
            <person name="Kruger M."/>
            <person name="Pelin A."/>
            <person name="Brachmann A."/>
            <person name="Corradi N."/>
        </authorList>
    </citation>
    <scope>NUCLEOTIDE SEQUENCE [LARGE SCALE GENOMIC DNA]</scope>
    <source>
        <strain evidence="1 2">A4</strain>
    </source>
</reference>
<dbReference type="AlphaFoldDB" id="A0A2I1GTN6"/>
<name>A0A2I1GTN6_9GLOM</name>
<gene>
    <name evidence="1" type="ORF">RhiirA4_466237</name>
</gene>
<proteinExistence type="predicted"/>
<dbReference type="Proteomes" id="UP000234323">
    <property type="component" value="Unassembled WGS sequence"/>
</dbReference>
<organism evidence="1 2">
    <name type="scientific">Rhizophagus irregularis</name>
    <dbReference type="NCBI Taxonomy" id="588596"/>
    <lineage>
        <taxon>Eukaryota</taxon>
        <taxon>Fungi</taxon>
        <taxon>Fungi incertae sedis</taxon>
        <taxon>Mucoromycota</taxon>
        <taxon>Glomeromycotina</taxon>
        <taxon>Glomeromycetes</taxon>
        <taxon>Glomerales</taxon>
        <taxon>Glomeraceae</taxon>
        <taxon>Rhizophagus</taxon>
    </lineage>
</organism>
<protein>
    <submittedName>
        <fullName evidence="1">Uncharacterized protein</fullName>
    </submittedName>
</protein>
<evidence type="ECO:0000313" key="2">
    <source>
        <dbReference type="Proteomes" id="UP000234323"/>
    </source>
</evidence>
<evidence type="ECO:0000313" key="1">
    <source>
        <dbReference type="EMBL" id="PKY50009.1"/>
    </source>
</evidence>
<sequence length="103" mass="12148">MTNIRDVIWAVFNRAYLSNYINCNNLDERHELRKQTIFTNESLTKDEKLLAIKLLNEDYDHIKILSNEGTKKNLDIDNLIQKCQIKAFNPNMIENPSYVKFGK</sequence>
<comment type="caution">
    <text evidence="1">The sequence shown here is derived from an EMBL/GenBank/DDBJ whole genome shotgun (WGS) entry which is preliminary data.</text>
</comment>